<evidence type="ECO:0000259" key="6">
    <source>
        <dbReference type="PROSITE" id="PS50887"/>
    </source>
</evidence>
<name>A0ABT5UGE8_9GAMM</name>
<dbReference type="PANTHER" id="PTHR44757:SF2">
    <property type="entry name" value="BIOFILM ARCHITECTURE MAINTENANCE PROTEIN MBAA"/>
    <property type="match status" value="1"/>
</dbReference>
<dbReference type="PROSITE" id="PS50110">
    <property type="entry name" value="RESPONSE_REGULATORY"/>
    <property type="match status" value="1"/>
</dbReference>
<accession>A0ABT5UGE8</accession>
<dbReference type="Gene3D" id="3.30.70.270">
    <property type="match status" value="1"/>
</dbReference>
<dbReference type="Pfam" id="PF08447">
    <property type="entry name" value="PAS_3"/>
    <property type="match status" value="1"/>
</dbReference>
<dbReference type="SMART" id="SM00086">
    <property type="entry name" value="PAC"/>
    <property type="match status" value="2"/>
</dbReference>
<organism evidence="7 8">
    <name type="scientific">Spartinivicinus poritis</name>
    <dbReference type="NCBI Taxonomy" id="2994640"/>
    <lineage>
        <taxon>Bacteria</taxon>
        <taxon>Pseudomonadati</taxon>
        <taxon>Pseudomonadota</taxon>
        <taxon>Gammaproteobacteria</taxon>
        <taxon>Oceanospirillales</taxon>
        <taxon>Zooshikellaceae</taxon>
        <taxon>Spartinivicinus</taxon>
    </lineage>
</organism>
<dbReference type="Gene3D" id="3.30.450.20">
    <property type="entry name" value="PAS domain"/>
    <property type="match status" value="2"/>
</dbReference>
<dbReference type="InterPro" id="IPR035919">
    <property type="entry name" value="EAL_sf"/>
</dbReference>
<dbReference type="CDD" id="cd00130">
    <property type="entry name" value="PAS"/>
    <property type="match status" value="2"/>
</dbReference>
<dbReference type="Gene3D" id="3.40.50.2300">
    <property type="match status" value="1"/>
</dbReference>
<dbReference type="InterPro" id="IPR035965">
    <property type="entry name" value="PAS-like_dom_sf"/>
</dbReference>
<reference evidence="7 8" key="1">
    <citation type="submission" date="2022-11" db="EMBL/GenBank/DDBJ databases">
        <title>Spartinivicinus poritis sp. nov., isolated from scleractinian coral Porites lutea.</title>
        <authorList>
            <person name="Zhang G."/>
            <person name="Cai L."/>
            <person name="Wei Q."/>
        </authorList>
    </citation>
    <scope>NUCLEOTIDE SEQUENCE [LARGE SCALE GENOMIC DNA]</scope>
    <source>
        <strain evidence="7 8">A2-2</strain>
    </source>
</reference>
<dbReference type="SMART" id="SM00448">
    <property type="entry name" value="REC"/>
    <property type="match status" value="1"/>
</dbReference>
<dbReference type="PROSITE" id="PS50113">
    <property type="entry name" value="PAC"/>
    <property type="match status" value="1"/>
</dbReference>
<dbReference type="InterPro" id="IPR043128">
    <property type="entry name" value="Rev_trsase/Diguanyl_cyclase"/>
</dbReference>
<evidence type="ECO:0000259" key="3">
    <source>
        <dbReference type="PROSITE" id="PS50112"/>
    </source>
</evidence>
<evidence type="ECO:0000313" key="8">
    <source>
        <dbReference type="Proteomes" id="UP001528823"/>
    </source>
</evidence>
<dbReference type="PANTHER" id="PTHR44757">
    <property type="entry name" value="DIGUANYLATE CYCLASE DGCP"/>
    <property type="match status" value="1"/>
</dbReference>
<feature type="domain" description="GGDEF" evidence="6">
    <location>
        <begin position="454"/>
        <end position="587"/>
    </location>
</feature>
<sequence>MDKDLSLQTILIVDDNVANIELLSILFEENYRVFTAENGAQALQVASFEPKPDIILLDVMMPDIDGFKVLERLKQNQQTADIAVIFVTAKLSAEDENRGLALGALDYITKPINVVAVKIKVQTHLDAIRQRKFIESLVTKQVELFAKSSEKIQKGQLNNECLIKQYLETIEQERERLKLALWASNNALWDWDVSTGQIKRINEFEYIILPRHTQNEIFSTYSDYVYPNDFEQFKQTLQSVLSGETTDFELEYRVRSVNNGWIWIRDQGRVVLKDDDEKPKRLVGIIRDINKRKQAEKHSRTLARALKNTSDGVWIANGNFEIESINKAYTYITGRQLDEVMGKRITFPSTEKQGSGLIEEIQEHLSCRNSWCGEVWDEGKDGLYPSELRIDKVYNAEDDAIQFVGVFSDITYRKRTEDELIRLANYDQLTGLPNRTLFNERLKQVTIKKRAPTTRFALLFIDLDNFKRVNDSFGHEVGDELLVSVGIKLDLVKRNDDFVARLGGDEFVMIVNNLDGAHVAAKVAQRIIDSVSKTFITDGHELIVTPSIGIAIYPDDGDTGPDLIRLADRAMYASKRKGKSTYNFFTESMNSNALERLELETALRKAVEKDEIDLHYQPKVALNTGEYTGVEALARWALNGKMISPQVFIGVAEEAGLVRVLGKNLLYKACLNYKKWVDRGVAKGRVAVNLSPSQFQDERLVAEVEEVLAETGLPADYLELEITESMVIDETEKAIAQMHNLRRIGVTLAVDDFGTGYSSLSYLKEFPINKLKIDRCFINDMLNSKRSKNIVELIIEMAHTLDMEVVAEGVETSEQAEALNSMRGEVAQGFLYSKPLSCEQMEAYLIKNFK</sequence>
<dbReference type="PROSITE" id="PS50887">
    <property type="entry name" value="GGDEF"/>
    <property type="match status" value="1"/>
</dbReference>
<dbReference type="InterPro" id="IPR013655">
    <property type="entry name" value="PAS_fold_3"/>
</dbReference>
<dbReference type="PROSITE" id="PS50112">
    <property type="entry name" value="PAS"/>
    <property type="match status" value="1"/>
</dbReference>
<feature type="domain" description="PAC" evidence="4">
    <location>
        <begin position="248"/>
        <end position="301"/>
    </location>
</feature>
<dbReference type="EMBL" id="JAPMOU010000029">
    <property type="protein sequence ID" value="MDE1464144.1"/>
    <property type="molecule type" value="Genomic_DNA"/>
</dbReference>
<dbReference type="Gene3D" id="3.20.20.450">
    <property type="entry name" value="EAL domain"/>
    <property type="match status" value="1"/>
</dbReference>
<dbReference type="InterPro" id="IPR001633">
    <property type="entry name" value="EAL_dom"/>
</dbReference>
<comment type="caution">
    <text evidence="7">The sequence shown here is derived from an EMBL/GenBank/DDBJ whole genome shotgun (WGS) entry which is preliminary data.</text>
</comment>
<feature type="modified residue" description="4-aspartylphosphate" evidence="1">
    <location>
        <position position="58"/>
    </location>
</feature>
<dbReference type="SUPFAM" id="SSF55785">
    <property type="entry name" value="PYP-like sensor domain (PAS domain)"/>
    <property type="match status" value="2"/>
</dbReference>
<dbReference type="InterPro" id="IPR000160">
    <property type="entry name" value="GGDEF_dom"/>
</dbReference>
<keyword evidence="1" id="KW-0597">Phosphoprotein</keyword>
<dbReference type="SMART" id="SM00052">
    <property type="entry name" value="EAL"/>
    <property type="match status" value="1"/>
</dbReference>
<dbReference type="InterPro" id="IPR011006">
    <property type="entry name" value="CheY-like_superfamily"/>
</dbReference>
<dbReference type="NCBIfam" id="TIGR00229">
    <property type="entry name" value="sensory_box"/>
    <property type="match status" value="1"/>
</dbReference>
<dbReference type="Proteomes" id="UP001528823">
    <property type="component" value="Unassembled WGS sequence"/>
</dbReference>
<dbReference type="CDD" id="cd01949">
    <property type="entry name" value="GGDEF"/>
    <property type="match status" value="1"/>
</dbReference>
<evidence type="ECO:0000259" key="2">
    <source>
        <dbReference type="PROSITE" id="PS50110"/>
    </source>
</evidence>
<dbReference type="SUPFAM" id="SSF55073">
    <property type="entry name" value="Nucleotide cyclase"/>
    <property type="match status" value="1"/>
</dbReference>
<dbReference type="SUPFAM" id="SSF52172">
    <property type="entry name" value="CheY-like"/>
    <property type="match status" value="1"/>
</dbReference>
<feature type="domain" description="Response regulatory" evidence="2">
    <location>
        <begin position="9"/>
        <end position="125"/>
    </location>
</feature>
<dbReference type="InterPro" id="IPR029787">
    <property type="entry name" value="Nucleotide_cyclase"/>
</dbReference>
<dbReference type="InterPro" id="IPR000014">
    <property type="entry name" value="PAS"/>
</dbReference>
<gene>
    <name evidence="7" type="ORF">ORQ98_19490</name>
</gene>
<protein>
    <submittedName>
        <fullName evidence="7">EAL domain-containing protein</fullName>
    </submittedName>
</protein>
<feature type="domain" description="EAL" evidence="5">
    <location>
        <begin position="596"/>
        <end position="849"/>
    </location>
</feature>
<dbReference type="SUPFAM" id="SSF141868">
    <property type="entry name" value="EAL domain-like"/>
    <property type="match status" value="1"/>
</dbReference>
<dbReference type="SMART" id="SM00267">
    <property type="entry name" value="GGDEF"/>
    <property type="match status" value="1"/>
</dbReference>
<dbReference type="Pfam" id="PF13426">
    <property type="entry name" value="PAS_9"/>
    <property type="match status" value="1"/>
</dbReference>
<proteinExistence type="predicted"/>
<dbReference type="RefSeq" id="WP_274690475.1">
    <property type="nucleotide sequence ID" value="NZ_JAPMOU010000029.1"/>
</dbReference>
<feature type="domain" description="PAS" evidence="3">
    <location>
        <begin position="298"/>
        <end position="343"/>
    </location>
</feature>
<evidence type="ECO:0000259" key="4">
    <source>
        <dbReference type="PROSITE" id="PS50113"/>
    </source>
</evidence>
<dbReference type="SMART" id="SM00091">
    <property type="entry name" value="PAS"/>
    <property type="match status" value="2"/>
</dbReference>
<dbReference type="PROSITE" id="PS50883">
    <property type="entry name" value="EAL"/>
    <property type="match status" value="1"/>
</dbReference>
<evidence type="ECO:0000313" key="7">
    <source>
        <dbReference type="EMBL" id="MDE1464144.1"/>
    </source>
</evidence>
<evidence type="ECO:0000259" key="5">
    <source>
        <dbReference type="PROSITE" id="PS50883"/>
    </source>
</evidence>
<dbReference type="InterPro" id="IPR001610">
    <property type="entry name" value="PAC"/>
</dbReference>
<dbReference type="Pfam" id="PF00563">
    <property type="entry name" value="EAL"/>
    <property type="match status" value="1"/>
</dbReference>
<dbReference type="Pfam" id="PF00990">
    <property type="entry name" value="GGDEF"/>
    <property type="match status" value="1"/>
</dbReference>
<keyword evidence="8" id="KW-1185">Reference proteome</keyword>
<dbReference type="CDD" id="cd01948">
    <property type="entry name" value="EAL"/>
    <property type="match status" value="1"/>
</dbReference>
<dbReference type="Pfam" id="PF00072">
    <property type="entry name" value="Response_reg"/>
    <property type="match status" value="1"/>
</dbReference>
<dbReference type="InterPro" id="IPR052155">
    <property type="entry name" value="Biofilm_reg_signaling"/>
</dbReference>
<dbReference type="InterPro" id="IPR000700">
    <property type="entry name" value="PAS-assoc_C"/>
</dbReference>
<dbReference type="InterPro" id="IPR001789">
    <property type="entry name" value="Sig_transdc_resp-reg_receiver"/>
</dbReference>
<dbReference type="NCBIfam" id="TIGR00254">
    <property type="entry name" value="GGDEF"/>
    <property type="match status" value="1"/>
</dbReference>
<evidence type="ECO:0000256" key="1">
    <source>
        <dbReference type="PROSITE-ProRule" id="PRU00169"/>
    </source>
</evidence>